<sequence length="272" mass="31777">MGALKRLLILGLVFLILVSSSACMQREPTPKAIIEEIEDTDKYMYSLNYTVVGSSGTSMVHYQGGFNYDREEAFWELAVIEESGDIFYSNLTILGDFMYFSYAWERNNKIVEKGKVNMTVQEYFRELRNGLTYINIKSPEELKYEILKGSNLARNPLYYIRDILQNATNFETAEGDGVYLVVFNFSKTYESLMPENITQQLRDYFETIRHVRIINGTAWLWIKDNLPIKGKVEGVEIFRLLIENATLTKKFSARFEITCDYKRPEWIREVIE</sequence>
<dbReference type="AlphaFoldDB" id="A0A7C5K172"/>
<dbReference type="EMBL" id="DRTU01000216">
    <property type="protein sequence ID" value="HHI00853.1"/>
    <property type="molecule type" value="Genomic_DNA"/>
</dbReference>
<dbReference type="Proteomes" id="UP000886217">
    <property type="component" value="Unassembled WGS sequence"/>
</dbReference>
<name>A0A7C5K172_THELI</name>
<gene>
    <name evidence="1" type="ORF">ENL40_05220</name>
</gene>
<accession>A0A7C5K172</accession>
<proteinExistence type="predicted"/>
<protein>
    <submittedName>
        <fullName evidence="1">Uncharacterized protein</fullName>
    </submittedName>
</protein>
<evidence type="ECO:0000313" key="1">
    <source>
        <dbReference type="EMBL" id="HHI00853.1"/>
    </source>
</evidence>
<organism evidence="1">
    <name type="scientific">Thermococcus litoralis</name>
    <dbReference type="NCBI Taxonomy" id="2265"/>
    <lineage>
        <taxon>Archaea</taxon>
        <taxon>Methanobacteriati</taxon>
        <taxon>Methanobacteriota</taxon>
        <taxon>Thermococci</taxon>
        <taxon>Thermococcales</taxon>
        <taxon>Thermococcaceae</taxon>
        <taxon>Thermococcus</taxon>
    </lineage>
</organism>
<comment type="caution">
    <text evidence="1">The sequence shown here is derived from an EMBL/GenBank/DDBJ whole genome shotgun (WGS) entry which is preliminary data.</text>
</comment>
<reference evidence="1" key="1">
    <citation type="journal article" date="2020" name="mSystems">
        <title>Genome- and Community-Level Interaction Insights into Carbon Utilization and Element Cycling Functions of Hydrothermarchaeota in Hydrothermal Sediment.</title>
        <authorList>
            <person name="Zhou Z."/>
            <person name="Liu Y."/>
            <person name="Xu W."/>
            <person name="Pan J."/>
            <person name="Luo Z.H."/>
            <person name="Li M."/>
        </authorList>
    </citation>
    <scope>NUCLEOTIDE SEQUENCE [LARGE SCALE GENOMIC DNA]</scope>
    <source>
        <strain evidence="1">HyVt-93</strain>
    </source>
</reference>
<dbReference type="PROSITE" id="PS51257">
    <property type="entry name" value="PROKAR_LIPOPROTEIN"/>
    <property type="match status" value="1"/>
</dbReference>